<dbReference type="InterPro" id="IPR054464">
    <property type="entry name" value="ULD_fung"/>
</dbReference>
<dbReference type="HOGENOM" id="CLU_022137_0_0_1"/>
<name>A0A0D2FVB6_9EURO</name>
<feature type="compositionally biased region" description="Basic and acidic residues" evidence="2">
    <location>
        <begin position="329"/>
        <end position="347"/>
    </location>
</feature>
<feature type="compositionally biased region" description="Pro residues" evidence="2">
    <location>
        <begin position="291"/>
        <end position="300"/>
    </location>
</feature>
<feature type="compositionally biased region" description="Basic and acidic residues" evidence="2">
    <location>
        <begin position="139"/>
        <end position="149"/>
    </location>
</feature>
<organism evidence="4 5">
    <name type="scientific">Phialophora macrospora</name>
    <dbReference type="NCBI Taxonomy" id="1851006"/>
    <lineage>
        <taxon>Eukaryota</taxon>
        <taxon>Fungi</taxon>
        <taxon>Dikarya</taxon>
        <taxon>Ascomycota</taxon>
        <taxon>Pezizomycotina</taxon>
        <taxon>Eurotiomycetes</taxon>
        <taxon>Chaetothyriomycetidae</taxon>
        <taxon>Chaetothyriales</taxon>
        <taxon>Herpotrichiellaceae</taxon>
        <taxon>Phialophora</taxon>
    </lineage>
</organism>
<keyword evidence="1" id="KW-0175">Coiled coil</keyword>
<proteinExistence type="predicted"/>
<feature type="compositionally biased region" description="Pro residues" evidence="2">
    <location>
        <begin position="196"/>
        <end position="211"/>
    </location>
</feature>
<feature type="coiled-coil region" evidence="1">
    <location>
        <begin position="454"/>
        <end position="561"/>
    </location>
</feature>
<protein>
    <recommendedName>
        <fullName evidence="3">Ubiquitin-like domain-containing protein</fullName>
    </recommendedName>
</protein>
<feature type="compositionally biased region" description="Basic and acidic residues" evidence="2">
    <location>
        <begin position="85"/>
        <end position="113"/>
    </location>
</feature>
<keyword evidence="5" id="KW-1185">Reference proteome</keyword>
<evidence type="ECO:0000313" key="4">
    <source>
        <dbReference type="EMBL" id="KIW72428.1"/>
    </source>
</evidence>
<dbReference type="Proteomes" id="UP000054266">
    <property type="component" value="Unassembled WGS sequence"/>
</dbReference>
<evidence type="ECO:0000313" key="5">
    <source>
        <dbReference type="Proteomes" id="UP000054266"/>
    </source>
</evidence>
<dbReference type="Pfam" id="PF22893">
    <property type="entry name" value="ULD_2"/>
    <property type="match status" value="1"/>
</dbReference>
<evidence type="ECO:0000259" key="3">
    <source>
        <dbReference type="Pfam" id="PF22893"/>
    </source>
</evidence>
<evidence type="ECO:0000256" key="2">
    <source>
        <dbReference type="SAM" id="MobiDB-lite"/>
    </source>
</evidence>
<feature type="region of interest" description="Disordered" evidence="2">
    <location>
        <begin position="689"/>
        <end position="742"/>
    </location>
</feature>
<feature type="compositionally biased region" description="Basic and acidic residues" evidence="2">
    <location>
        <begin position="1"/>
        <end position="14"/>
    </location>
</feature>
<feature type="region of interest" description="Disordered" evidence="2">
    <location>
        <begin position="196"/>
        <end position="235"/>
    </location>
</feature>
<dbReference type="PANTHER" id="PTHR23159">
    <property type="entry name" value="CENTROSOMAL PROTEIN 2"/>
    <property type="match status" value="1"/>
</dbReference>
<feature type="compositionally biased region" description="Basic and acidic residues" evidence="2">
    <location>
        <begin position="306"/>
        <end position="315"/>
    </location>
</feature>
<accession>A0A0D2FVB6</accession>
<feature type="domain" description="Ubiquitin-like" evidence="3">
    <location>
        <begin position="570"/>
        <end position="652"/>
    </location>
</feature>
<feature type="region of interest" description="Disordered" evidence="2">
    <location>
        <begin position="1"/>
        <end position="163"/>
    </location>
</feature>
<dbReference type="EMBL" id="KN846956">
    <property type="protein sequence ID" value="KIW72428.1"/>
    <property type="molecule type" value="Genomic_DNA"/>
</dbReference>
<dbReference type="PANTHER" id="PTHR23159:SF66">
    <property type="entry name" value="OS04G0158400 PROTEIN"/>
    <property type="match status" value="1"/>
</dbReference>
<feature type="region of interest" description="Disordered" evidence="2">
    <location>
        <begin position="291"/>
        <end position="315"/>
    </location>
</feature>
<feature type="compositionally biased region" description="Polar residues" evidence="2">
    <location>
        <begin position="42"/>
        <end position="52"/>
    </location>
</feature>
<sequence>MGSSSRESHTHIDITHIAPRSPSPGSQDDELHENGVHVSAGVSPQYSVIHPTQSQSQSGSSHQGDFVHLQYPNELVEGDGSDSLSRVDHRDRIQHYESRSNSGRREAARRQESLRAPARSRTRDLQESSPTESGDSTEEFLRQDLDSRRMPRPQSYYGHNGYTIHSSSSGHSYPYPPVPTHAGQVVALQPQAMAVPYPPHFPQGQPAPYPPHSAFHPGGFNHHAPSQVSAPYTSSPYGPPTIVNYGAPPPPPGSFFPGQYPPPFGPQQYPSQYMQYPQPMPSQLPYPYPYPPIASSPQPPASARTSAEKLEAKSDEDIVKRLQAMMKEEQAAKEADAAERAAEKAAEKATLAASLAEQEARFREQALRQAEEKARQDALRAEEEKRIREQALLQAAEKARADAAAAAARAEEERRIREDAIRAAEEKARAAVAAEADRRAQEQRIREEARLEAIRAYEEQVRKAAEQAAREQQIRKEAAEAALRAAAEEAQAKAEKAAAEKKIADEAAAAAKTAAEQEAAAAAAALKEAAKAAQEAAEAKLKEAEEAAAKAKAEAEEAEKKAAAAAPPAKKAPVRFKDAIGRNYNFPWERCCKWRDMEGLINQAFAHIDNLAEHVMNGRYDLIGPDKEIIMPNYWESTVEPDMHITMMLWPIPEPKPAEEEPPPPPPDVILDTDGILNLDGIDIINPRKERKAAPKKKKPTGLAGWMLGGTRGSRSLKGDKKPDVAAKSQHGATEQGACIVM</sequence>
<feature type="compositionally biased region" description="Polar residues" evidence="2">
    <location>
        <begin position="224"/>
        <end position="235"/>
    </location>
</feature>
<feature type="compositionally biased region" description="Low complexity" evidence="2">
    <location>
        <begin position="53"/>
        <end position="64"/>
    </location>
</feature>
<dbReference type="AlphaFoldDB" id="A0A0D2FVB6"/>
<dbReference type="STRING" id="5601.A0A0D2FVB6"/>
<feature type="region of interest" description="Disordered" evidence="2">
    <location>
        <begin position="329"/>
        <end position="352"/>
    </location>
</feature>
<gene>
    <name evidence="4" type="ORF">PV04_00623</name>
</gene>
<reference evidence="4 5" key="1">
    <citation type="submission" date="2015-01" db="EMBL/GenBank/DDBJ databases">
        <title>The Genome Sequence of Capronia semiimmersa CBS27337.</title>
        <authorList>
            <consortium name="The Broad Institute Genomics Platform"/>
            <person name="Cuomo C."/>
            <person name="de Hoog S."/>
            <person name="Gorbushina A."/>
            <person name="Stielow B."/>
            <person name="Teixiera M."/>
            <person name="Abouelleil A."/>
            <person name="Chapman S.B."/>
            <person name="Priest M."/>
            <person name="Young S.K."/>
            <person name="Wortman J."/>
            <person name="Nusbaum C."/>
            <person name="Birren B."/>
        </authorList>
    </citation>
    <scope>NUCLEOTIDE SEQUENCE [LARGE SCALE GENOMIC DNA]</scope>
    <source>
        <strain evidence="4 5">CBS 27337</strain>
    </source>
</reference>
<feature type="compositionally biased region" description="Basic residues" evidence="2">
    <location>
        <begin position="689"/>
        <end position="700"/>
    </location>
</feature>
<evidence type="ECO:0000256" key="1">
    <source>
        <dbReference type="SAM" id="Coils"/>
    </source>
</evidence>